<dbReference type="InterPro" id="IPR052727">
    <property type="entry name" value="Rab4/Rab5_effector"/>
</dbReference>
<name>A0A067C984_SAPPC</name>
<dbReference type="GeneID" id="24133956"/>
<gene>
    <name evidence="1" type="ORF">SPRG_11950</name>
</gene>
<dbReference type="CDD" id="cd00065">
    <property type="entry name" value="FYVE_like_SF"/>
    <property type="match status" value="1"/>
</dbReference>
<dbReference type="Gene3D" id="3.30.40.10">
    <property type="entry name" value="Zinc/RING finger domain, C3HC4 (zinc finger)"/>
    <property type="match status" value="1"/>
</dbReference>
<sequence>MESPNSVYVALAATMGAQLAKAVSRHTLCSWIHAEKRGCNIFRSVAGALNVHATATHVHTPFNLAADALLATSTEAYCAMMRNLSSDFVAGDVLRTIVGPTPEAPNRHIALTSAAFKNDKLFQKAKDFVCLEYVDVVQSGARQLAFRVLQALPSVDNNGANGDRPNAPMTGLVFATSSAHDQIDVSYLCSLSHELDASYIISHVEQCFAGIFKHLDQARAGDMRFAMPELQVIALPETTQKVCHVCERAFHWGSTTHTCCQCVMRVCKSCVCTRLVEVAGASLPTRPAAICLRCMDSARRKKSAELTACPSASMDSVFGPMLTLWAEYELPTKETAYRPPPVRKLSFPFRSTSDSILASLKKRRGSMVDLVSPVALERARSYPSTTTSEVELSS</sequence>
<dbReference type="AlphaFoldDB" id="A0A067C984"/>
<dbReference type="InterPro" id="IPR013083">
    <property type="entry name" value="Znf_RING/FYVE/PHD"/>
</dbReference>
<evidence type="ECO:0008006" key="3">
    <source>
        <dbReference type="Google" id="ProtNLM"/>
    </source>
</evidence>
<accession>A0A067C984</accession>
<dbReference type="OrthoDB" id="64817at2759"/>
<proteinExistence type="predicted"/>
<keyword evidence="2" id="KW-1185">Reference proteome</keyword>
<protein>
    <recommendedName>
        <fullName evidence="3">FYVE-type domain-containing protein</fullName>
    </recommendedName>
</protein>
<dbReference type="KEGG" id="spar:SPRG_11950"/>
<dbReference type="PANTHER" id="PTHR13510:SF44">
    <property type="entry name" value="RABENOSYN-5"/>
    <property type="match status" value="1"/>
</dbReference>
<reference evidence="1 2" key="1">
    <citation type="journal article" date="2013" name="PLoS Genet.">
        <title>Distinctive expansion of potential virulence genes in the genome of the oomycete fish pathogen Saprolegnia parasitica.</title>
        <authorList>
            <person name="Jiang R.H."/>
            <person name="de Bruijn I."/>
            <person name="Haas B.J."/>
            <person name="Belmonte R."/>
            <person name="Lobach L."/>
            <person name="Christie J."/>
            <person name="van den Ackerveken G."/>
            <person name="Bottin A."/>
            <person name="Bulone V."/>
            <person name="Diaz-Moreno S.M."/>
            <person name="Dumas B."/>
            <person name="Fan L."/>
            <person name="Gaulin E."/>
            <person name="Govers F."/>
            <person name="Grenville-Briggs L.J."/>
            <person name="Horner N.R."/>
            <person name="Levin J.Z."/>
            <person name="Mammella M."/>
            <person name="Meijer H.J."/>
            <person name="Morris P."/>
            <person name="Nusbaum C."/>
            <person name="Oome S."/>
            <person name="Phillips A.J."/>
            <person name="van Rooyen D."/>
            <person name="Rzeszutek E."/>
            <person name="Saraiva M."/>
            <person name="Secombes C.J."/>
            <person name="Seidl M.F."/>
            <person name="Snel B."/>
            <person name="Stassen J.H."/>
            <person name="Sykes S."/>
            <person name="Tripathy S."/>
            <person name="van den Berg H."/>
            <person name="Vega-Arreguin J.C."/>
            <person name="Wawra S."/>
            <person name="Young S.K."/>
            <person name="Zeng Q."/>
            <person name="Dieguez-Uribeondo J."/>
            <person name="Russ C."/>
            <person name="Tyler B.M."/>
            <person name="van West P."/>
        </authorList>
    </citation>
    <scope>NUCLEOTIDE SEQUENCE [LARGE SCALE GENOMIC DNA]</scope>
    <source>
        <strain evidence="1 2">CBS 223.65</strain>
    </source>
</reference>
<dbReference type="SUPFAM" id="SSF57903">
    <property type="entry name" value="FYVE/PHD zinc finger"/>
    <property type="match status" value="1"/>
</dbReference>
<organism evidence="1 2">
    <name type="scientific">Saprolegnia parasitica (strain CBS 223.65)</name>
    <dbReference type="NCBI Taxonomy" id="695850"/>
    <lineage>
        <taxon>Eukaryota</taxon>
        <taxon>Sar</taxon>
        <taxon>Stramenopiles</taxon>
        <taxon>Oomycota</taxon>
        <taxon>Saprolegniomycetes</taxon>
        <taxon>Saprolegniales</taxon>
        <taxon>Saprolegniaceae</taxon>
        <taxon>Saprolegnia</taxon>
    </lineage>
</organism>
<dbReference type="OMA" id="CERAFHW"/>
<dbReference type="VEuPathDB" id="FungiDB:SPRG_11950"/>
<evidence type="ECO:0000313" key="2">
    <source>
        <dbReference type="Proteomes" id="UP000030745"/>
    </source>
</evidence>
<dbReference type="RefSeq" id="XP_012206217.1">
    <property type="nucleotide sequence ID" value="XM_012350827.1"/>
</dbReference>
<dbReference type="InterPro" id="IPR011011">
    <property type="entry name" value="Znf_FYVE_PHD"/>
</dbReference>
<dbReference type="Proteomes" id="UP000030745">
    <property type="component" value="Unassembled WGS sequence"/>
</dbReference>
<dbReference type="EMBL" id="KK583258">
    <property type="protein sequence ID" value="KDO23106.1"/>
    <property type="molecule type" value="Genomic_DNA"/>
</dbReference>
<dbReference type="PANTHER" id="PTHR13510">
    <property type="entry name" value="FYVE-FINGER-CONTAINING RAB5 EFFECTOR PROTEIN RABENOSYN-5-RELATED"/>
    <property type="match status" value="1"/>
</dbReference>
<evidence type="ECO:0000313" key="1">
    <source>
        <dbReference type="EMBL" id="KDO23106.1"/>
    </source>
</evidence>